<evidence type="ECO:0000259" key="4">
    <source>
        <dbReference type="PROSITE" id="PS50109"/>
    </source>
</evidence>
<dbReference type="OrthoDB" id="20045at2759"/>
<dbReference type="SMART" id="SM00044">
    <property type="entry name" value="CYCc"/>
    <property type="match status" value="1"/>
</dbReference>
<feature type="domain" description="Histidine kinase" evidence="4">
    <location>
        <begin position="585"/>
        <end position="838"/>
    </location>
</feature>
<dbReference type="SUPFAM" id="SSF55874">
    <property type="entry name" value="ATPase domain of HSP90 chaperone/DNA topoisomerase II/histidine kinase"/>
    <property type="match status" value="1"/>
</dbReference>
<feature type="domain" description="Guanylate cyclase" evidence="6">
    <location>
        <begin position="1394"/>
        <end position="1523"/>
    </location>
</feature>
<dbReference type="Pfam" id="PF00072">
    <property type="entry name" value="Response_reg"/>
    <property type="match status" value="2"/>
</dbReference>
<dbReference type="EMBL" id="AJWJ01000028">
    <property type="protein sequence ID" value="KAF2077476.1"/>
    <property type="molecule type" value="Genomic_DNA"/>
</dbReference>
<evidence type="ECO:0000259" key="5">
    <source>
        <dbReference type="PROSITE" id="PS50110"/>
    </source>
</evidence>
<feature type="domain" description="Response regulatory" evidence="5">
    <location>
        <begin position="1066"/>
        <end position="1191"/>
    </location>
</feature>
<feature type="transmembrane region" description="Helical" evidence="3">
    <location>
        <begin position="246"/>
        <end position="270"/>
    </location>
</feature>
<dbReference type="InterPro" id="IPR001789">
    <property type="entry name" value="Sig_transdc_resp-reg_receiver"/>
</dbReference>
<sequence length="1654" mass="187034">MKVRKKTEKRNNSSNSNSSNNSNNSNNDHGDIDYHSRQTSSGDMTTITEIDYIEEEYSSTSSSSNSIIESEDTQPIPFYQFHNNQQNYGTIEEEDEEIDDNSSFSSAQSDDEMKSIKNNNNNNLQHQQYSFKYNDDEHYRNKNNDDNGDINDDNNQHHNFLYGSENNNIRFRRRRQNSSEEQNIHSPRTQYNHQQQHHHDIGNNHYPPNDTNNDPLFFSNDSESIPMTDDIILNSKFPRLFFTNHLHIWLSYLLFAFVVIFCCLSVGPLLWLPISSHKGCAWCKVFKLEWIISFMSVVSSFFHFTIRKDMFPLYMALVGFYHVISHSEPFLEPYRINNYFSIVITLVCSFVAFYPKYSQQQKKLKYDENNNNNNNSSVSKWVLSKVFQKKYLKTVGQIILVLVTVILLFFSILLMALVMRDEKPSESVFDMVHDILSEFFIERFFNSSLVYLFVISFLFCITLVYHWEVKKPYTLMALASMVPQLTQALYMVELAVAEVPSERVGPLGGGIFYILNVVSYTSFFCGLAIDVVLASGERYNKLKREGERYHRRLSTQINEQNEFVQKVYDTGNAQILEKVDFMQKFVEQIIISNLDTAKKISEIQTSDLNSRQSQTVNSIQQDSNHTLLLLNDVKLVLAIESGLISREDMPMNLFDFLEELIEKTSKDIKTNEIELVYRIDKNVPLNLIFDPTALLQICFQLLSNSIKFTEKGEIGILIKQLDKKLMLGFNAPQPKDNGGEVFSTTMPIFDNETILLEISIFDTGIGMTDEELELCNRFQPFPVFKSKSKSIQQHNKKQGSGLGLLISYKICKSIGGEIKVERNESGGLIFRVRFPVNINTIAKSSLPLTISPQYQEVLNSLSALVIDDNMHSRYTCDYILKGLLQCKSVRLAGSSVEGIRELKLATLKTDINLLLVDYHMPGCDGLETIQMVKDNPNFKDIKIILMVLPYDVILKNENLNDIILLTKPATPVSLLNAISKCFEMCDINNSDNQVSTYTFTNNNLHPFDQQDPNLGNTGMENRGFGIIDQFQQQAHQSSPSQATTTKLKFNMEFPLKIPESGKPIMRVLVGENDPHIQNEIQMNLEFFGYFSTLVSDGSSLVSLAKKNYYDLIIIDLNLPVINGIDAVQMIRSHQDQIYTNTIMVPFPIGISSVSPTSSKIKSISAKRRSSLGTYTEISHKRKLKLPIIGVYNSKEFISKDMFDQAKNLSMDCFSSDILTSSLRKYLFEFEKKRKSNELSPIRLLSGGGSVGGGGSSGSPSHTPTLTDTSTGSMSPGPLLDPSSPISTNSAPSILPLASITSTTTSTTSTASTTSSITNINPNVGSIHNMNNSNNSISIPVMIPNKGSSLLKPQRRVQDLEEVISKFVPIEFQQLIAPSGMENVYLGDAISKTITIFFSDIRDFTSTTEKMLVDDVIDFLNTYLAFAIPAITERGGFIDKFIGDAIMAIFPNNDMKEQAISAVKAAVGMMKSLDFMSVSGFRFSTVETGIGINTGKTIIGIVGTETRMEPTALGDAVNLASRTEQLCKEYQSRILITQFTVEAIGASIDEFTIRLVDSVAVKGKSEVVDIYEVIDGEREEKRILKMKMLPSYQTGIENFKRRNYEDALSHFQNCNEILPNDKPTIIHIEKCLNGIREMMIEQQLQQHDEIQQVQQ</sequence>
<keyword evidence="1" id="KW-0597">Phosphoprotein</keyword>
<feature type="modified residue" description="4-aspartylphosphate" evidence="1">
    <location>
        <position position="917"/>
    </location>
</feature>
<feature type="compositionally biased region" description="Polar residues" evidence="2">
    <location>
        <begin position="184"/>
        <end position="194"/>
    </location>
</feature>
<proteinExistence type="predicted"/>
<feature type="domain" description="Response regulatory" evidence="5">
    <location>
        <begin position="862"/>
        <end position="982"/>
    </location>
</feature>
<dbReference type="InterPro" id="IPR011006">
    <property type="entry name" value="CheY-like_superfamily"/>
</dbReference>
<evidence type="ECO:0000256" key="3">
    <source>
        <dbReference type="SAM" id="Phobius"/>
    </source>
</evidence>
<dbReference type="InterPro" id="IPR029787">
    <property type="entry name" value="Nucleotide_cyclase"/>
</dbReference>
<dbReference type="CDD" id="cd07302">
    <property type="entry name" value="CHD"/>
    <property type="match status" value="1"/>
</dbReference>
<dbReference type="SUPFAM" id="SSF55073">
    <property type="entry name" value="Nucleotide cyclase"/>
    <property type="match status" value="1"/>
</dbReference>
<dbReference type="InterPro" id="IPR004358">
    <property type="entry name" value="Sig_transdc_His_kin-like_C"/>
</dbReference>
<dbReference type="InterPro" id="IPR001054">
    <property type="entry name" value="A/G_cyclase"/>
</dbReference>
<dbReference type="Pfam" id="PF00211">
    <property type="entry name" value="Guanylate_cyc"/>
    <property type="match status" value="1"/>
</dbReference>
<dbReference type="SMART" id="SM00387">
    <property type="entry name" value="HATPase_c"/>
    <property type="match status" value="1"/>
</dbReference>
<dbReference type="GO" id="GO:0009190">
    <property type="term" value="P:cyclic nucleotide biosynthetic process"/>
    <property type="evidence" value="ECO:0007669"/>
    <property type="project" value="InterPro"/>
</dbReference>
<keyword evidence="3" id="KW-0812">Transmembrane</keyword>
<evidence type="ECO:0000313" key="7">
    <source>
        <dbReference type="EMBL" id="KAF2077476.1"/>
    </source>
</evidence>
<dbReference type="Gene3D" id="3.40.50.2300">
    <property type="match status" value="2"/>
</dbReference>
<feature type="region of interest" description="Disordered" evidence="2">
    <location>
        <begin position="1243"/>
        <end position="1285"/>
    </location>
</feature>
<dbReference type="InterPro" id="IPR050697">
    <property type="entry name" value="Adenylyl/Guanylyl_Cyclase_3/4"/>
</dbReference>
<dbReference type="PROSITE" id="PS50125">
    <property type="entry name" value="GUANYLATE_CYCLASE_2"/>
    <property type="match status" value="1"/>
</dbReference>
<feature type="compositionally biased region" description="Gly residues" evidence="2">
    <location>
        <begin position="1245"/>
        <end position="1256"/>
    </location>
</feature>
<dbReference type="PRINTS" id="PR00344">
    <property type="entry name" value="BCTRLSENSOR"/>
</dbReference>
<dbReference type="PROSITE" id="PS50109">
    <property type="entry name" value="HIS_KIN"/>
    <property type="match status" value="1"/>
</dbReference>
<keyword evidence="3" id="KW-0472">Membrane</keyword>
<organism evidence="7 8">
    <name type="scientific">Polysphondylium violaceum</name>
    <dbReference type="NCBI Taxonomy" id="133409"/>
    <lineage>
        <taxon>Eukaryota</taxon>
        <taxon>Amoebozoa</taxon>
        <taxon>Evosea</taxon>
        <taxon>Eumycetozoa</taxon>
        <taxon>Dictyostelia</taxon>
        <taxon>Dictyosteliales</taxon>
        <taxon>Dictyosteliaceae</taxon>
        <taxon>Polysphondylium</taxon>
    </lineage>
</organism>
<dbReference type="Pfam" id="PF02518">
    <property type="entry name" value="HATPase_c"/>
    <property type="match status" value="1"/>
</dbReference>
<evidence type="ECO:0000256" key="1">
    <source>
        <dbReference type="PROSITE-ProRule" id="PRU00169"/>
    </source>
</evidence>
<dbReference type="Proteomes" id="UP000695562">
    <property type="component" value="Unassembled WGS sequence"/>
</dbReference>
<reference evidence="7" key="1">
    <citation type="submission" date="2020-01" db="EMBL/GenBank/DDBJ databases">
        <title>Development of genomics and gene disruption for Polysphondylium violaceum indicates a role for the polyketide synthase stlB in stalk morphogenesis.</title>
        <authorList>
            <person name="Narita B."/>
            <person name="Kawabe Y."/>
            <person name="Kin K."/>
            <person name="Saito T."/>
            <person name="Gibbs R."/>
            <person name="Kuspa A."/>
            <person name="Muzny D."/>
            <person name="Queller D."/>
            <person name="Richards S."/>
            <person name="Strassman J."/>
            <person name="Sucgang R."/>
            <person name="Worley K."/>
            <person name="Schaap P."/>
        </authorList>
    </citation>
    <scope>NUCLEOTIDE SEQUENCE</scope>
    <source>
        <strain evidence="7">QSvi11</strain>
    </source>
</reference>
<dbReference type="PANTHER" id="PTHR43081">
    <property type="entry name" value="ADENYLATE CYCLASE, TERMINAL-DIFFERENTIATION SPECIFIC-RELATED"/>
    <property type="match status" value="1"/>
</dbReference>
<feature type="compositionally biased region" description="Low complexity" evidence="2">
    <location>
        <begin position="12"/>
        <end position="27"/>
    </location>
</feature>
<feature type="region of interest" description="Disordered" evidence="2">
    <location>
        <begin position="1"/>
        <end position="44"/>
    </location>
</feature>
<feature type="compositionally biased region" description="Basic and acidic residues" evidence="2">
    <location>
        <begin position="133"/>
        <end position="145"/>
    </location>
</feature>
<evidence type="ECO:0000256" key="2">
    <source>
        <dbReference type="SAM" id="MobiDB-lite"/>
    </source>
</evidence>
<feature type="transmembrane region" description="Helical" evidence="3">
    <location>
        <begin position="398"/>
        <end position="419"/>
    </location>
</feature>
<feature type="compositionally biased region" description="Polar residues" evidence="2">
    <location>
        <begin position="1261"/>
        <end position="1273"/>
    </location>
</feature>
<dbReference type="PANTHER" id="PTHR43081:SF1">
    <property type="entry name" value="ADENYLATE CYCLASE, TERMINAL-DIFFERENTIATION SPECIFIC"/>
    <property type="match status" value="1"/>
</dbReference>
<feature type="transmembrane region" description="Helical" evidence="3">
    <location>
        <begin position="448"/>
        <end position="466"/>
    </location>
</feature>
<dbReference type="InterPro" id="IPR003594">
    <property type="entry name" value="HATPase_dom"/>
</dbReference>
<name>A0A8J4UWE7_9MYCE</name>
<keyword evidence="3" id="KW-1133">Transmembrane helix</keyword>
<keyword evidence="8" id="KW-1185">Reference proteome</keyword>
<dbReference type="Gene3D" id="3.30.70.1230">
    <property type="entry name" value="Nucleotide cyclase"/>
    <property type="match status" value="1"/>
</dbReference>
<evidence type="ECO:0000259" key="6">
    <source>
        <dbReference type="PROSITE" id="PS50125"/>
    </source>
</evidence>
<dbReference type="PROSITE" id="PS50110">
    <property type="entry name" value="RESPONSE_REGULATORY"/>
    <property type="match status" value="2"/>
</dbReference>
<comment type="caution">
    <text evidence="7">The sequence shown here is derived from an EMBL/GenBank/DDBJ whole genome shotgun (WGS) entry which is preliminary data.</text>
</comment>
<evidence type="ECO:0008006" key="9">
    <source>
        <dbReference type="Google" id="ProtNLM"/>
    </source>
</evidence>
<dbReference type="GO" id="GO:0000160">
    <property type="term" value="P:phosphorelay signal transduction system"/>
    <property type="evidence" value="ECO:0007669"/>
    <property type="project" value="InterPro"/>
</dbReference>
<evidence type="ECO:0000313" key="8">
    <source>
        <dbReference type="Proteomes" id="UP000695562"/>
    </source>
</evidence>
<dbReference type="CDD" id="cd00156">
    <property type="entry name" value="REC"/>
    <property type="match status" value="1"/>
</dbReference>
<accession>A0A8J4UWE7</accession>
<feature type="transmembrane region" description="Helical" evidence="3">
    <location>
        <begin position="336"/>
        <end position="355"/>
    </location>
</feature>
<dbReference type="SMART" id="SM00448">
    <property type="entry name" value="REC"/>
    <property type="match status" value="2"/>
</dbReference>
<dbReference type="InterPro" id="IPR005467">
    <property type="entry name" value="His_kinase_dom"/>
</dbReference>
<dbReference type="GO" id="GO:0016772">
    <property type="term" value="F:transferase activity, transferring phosphorus-containing groups"/>
    <property type="evidence" value="ECO:0007669"/>
    <property type="project" value="InterPro"/>
</dbReference>
<dbReference type="SUPFAM" id="SSF52172">
    <property type="entry name" value="CheY-like"/>
    <property type="match status" value="2"/>
</dbReference>
<feature type="transmembrane region" description="Helical" evidence="3">
    <location>
        <begin position="290"/>
        <end position="306"/>
    </location>
</feature>
<gene>
    <name evidence="7" type="ORF">CYY_001249</name>
</gene>
<feature type="region of interest" description="Disordered" evidence="2">
    <location>
        <begin position="94"/>
        <end position="206"/>
    </location>
</feature>
<dbReference type="Gene3D" id="3.30.565.10">
    <property type="entry name" value="Histidine kinase-like ATPase, C-terminal domain"/>
    <property type="match status" value="1"/>
</dbReference>
<dbReference type="InterPro" id="IPR036890">
    <property type="entry name" value="HATPase_C_sf"/>
</dbReference>
<protein>
    <recommendedName>
        <fullName evidence="9">Adenylyl cyclase</fullName>
    </recommendedName>
</protein>
<feature type="modified residue" description="4-aspartylphosphate" evidence="1">
    <location>
        <position position="1115"/>
    </location>
</feature>
<feature type="transmembrane region" description="Helical" evidence="3">
    <location>
        <begin position="511"/>
        <end position="534"/>
    </location>
</feature>